<feature type="binding site" evidence="12">
    <location>
        <begin position="379"/>
        <end position="382"/>
    </location>
    <ligand>
        <name>L-glutamine</name>
        <dbReference type="ChEBI" id="CHEBI:58359"/>
    </ligand>
</feature>
<feature type="binding site" evidence="12">
    <location>
        <position position="351"/>
    </location>
    <ligand>
        <name>L-glutamine</name>
        <dbReference type="ChEBI" id="CHEBI:58359"/>
    </ligand>
</feature>
<dbReference type="FunFam" id="3.40.50.300:FF:000009">
    <property type="entry name" value="CTP synthase"/>
    <property type="match status" value="1"/>
</dbReference>
<comment type="catalytic activity">
    <reaction evidence="12">
        <text>L-glutamine + H2O = L-glutamate + NH4(+)</text>
        <dbReference type="Rhea" id="RHEA:15889"/>
        <dbReference type="ChEBI" id="CHEBI:15377"/>
        <dbReference type="ChEBI" id="CHEBI:28938"/>
        <dbReference type="ChEBI" id="CHEBI:29985"/>
        <dbReference type="ChEBI" id="CHEBI:58359"/>
    </reaction>
</comment>
<comment type="caution">
    <text evidence="15">The sequence shown here is derived from an EMBL/GenBank/DDBJ whole genome shotgun (WGS) entry which is preliminary data.</text>
</comment>
<keyword evidence="16" id="KW-1185">Reference proteome</keyword>
<dbReference type="PANTHER" id="PTHR11550">
    <property type="entry name" value="CTP SYNTHASE"/>
    <property type="match status" value="1"/>
</dbReference>
<dbReference type="EC" id="6.3.4.2" evidence="12"/>
<dbReference type="GO" id="GO:0004359">
    <property type="term" value="F:glutaminase activity"/>
    <property type="evidence" value="ECO:0007669"/>
    <property type="project" value="RHEA"/>
</dbReference>
<evidence type="ECO:0000256" key="8">
    <source>
        <dbReference type="ARBA" id="ARBA00022962"/>
    </source>
</evidence>
<feature type="binding site" evidence="12">
    <location>
        <position position="222"/>
    </location>
    <ligand>
        <name>UTP</name>
        <dbReference type="ChEBI" id="CHEBI:46398"/>
    </ligand>
</feature>
<evidence type="ECO:0000256" key="1">
    <source>
        <dbReference type="ARBA" id="ARBA00005171"/>
    </source>
</evidence>
<dbReference type="SUPFAM" id="SSF52540">
    <property type="entry name" value="P-loop containing nucleoside triphosphate hydrolases"/>
    <property type="match status" value="1"/>
</dbReference>
<dbReference type="UniPathway" id="UPA00159">
    <property type="reaction ID" value="UER00277"/>
</dbReference>
<proteinExistence type="inferred from homology"/>
<dbReference type="SUPFAM" id="SSF52317">
    <property type="entry name" value="Class I glutamine amidotransferase-like"/>
    <property type="match status" value="1"/>
</dbReference>
<evidence type="ECO:0000256" key="9">
    <source>
        <dbReference type="ARBA" id="ARBA00022975"/>
    </source>
</evidence>
<dbReference type="OrthoDB" id="9801107at2"/>
<comment type="caution">
    <text evidence="12">Lacks conserved residue(s) required for the propagation of feature annotation.</text>
</comment>
<protein>
    <recommendedName>
        <fullName evidence="12">CTP synthase</fullName>
        <ecNumber evidence="12">6.3.4.2</ecNumber>
    </recommendedName>
    <alternativeName>
        <fullName evidence="12">Cytidine 5'-triphosphate synthase</fullName>
    </alternativeName>
    <alternativeName>
        <fullName evidence="12">Cytidine triphosphate synthetase</fullName>
        <shortName evidence="12">CTP synthetase</shortName>
        <shortName evidence="12">CTPS</shortName>
    </alternativeName>
    <alternativeName>
        <fullName evidence="12">UTP--ammonia ligase</fullName>
    </alternativeName>
</protein>
<feature type="domain" description="CTP synthase N-terminal" evidence="14">
    <location>
        <begin position="3"/>
        <end position="265"/>
    </location>
</feature>
<feature type="active site" evidence="12">
    <location>
        <position position="514"/>
    </location>
</feature>
<feature type="domain" description="Glutamine amidotransferase" evidence="13">
    <location>
        <begin position="300"/>
        <end position="532"/>
    </location>
</feature>
<dbReference type="GO" id="GO:0019856">
    <property type="term" value="P:pyrimidine nucleobase biosynthetic process"/>
    <property type="evidence" value="ECO:0007669"/>
    <property type="project" value="TreeGrafter"/>
</dbReference>
<keyword evidence="6 12" id="KW-0067">ATP-binding</keyword>
<dbReference type="GO" id="GO:0003883">
    <property type="term" value="F:CTP synthase activity"/>
    <property type="evidence" value="ECO:0007669"/>
    <property type="project" value="UniProtKB-UniRule"/>
</dbReference>
<comment type="subunit">
    <text evidence="12">Homotetramer.</text>
</comment>
<keyword evidence="3 12" id="KW-0436">Ligase</keyword>
<dbReference type="InterPro" id="IPR004468">
    <property type="entry name" value="CTP_synthase"/>
</dbReference>
<feature type="binding site" evidence="12">
    <location>
        <begin position="146"/>
        <end position="148"/>
    </location>
    <ligand>
        <name>CTP</name>
        <dbReference type="ChEBI" id="CHEBI:37563"/>
        <note>allosteric inhibitor</note>
    </ligand>
</feature>
<dbReference type="GO" id="GO:0042802">
    <property type="term" value="F:identical protein binding"/>
    <property type="evidence" value="ECO:0007669"/>
    <property type="project" value="TreeGrafter"/>
</dbReference>
<comment type="pathway">
    <text evidence="1 12">Pyrimidine metabolism; CTP biosynthesis via de novo pathway; CTP from UDP: step 2/2.</text>
</comment>
<dbReference type="PATRIC" id="fig|1177154.3.peg.897"/>
<feature type="binding site" evidence="12">
    <location>
        <position position="402"/>
    </location>
    <ligand>
        <name>L-glutamine</name>
        <dbReference type="ChEBI" id="CHEBI:58359"/>
    </ligand>
</feature>
<evidence type="ECO:0000313" key="15">
    <source>
        <dbReference type="EMBL" id="KGD65664.1"/>
    </source>
</evidence>
<dbReference type="CDD" id="cd03113">
    <property type="entry name" value="CTPS_N"/>
    <property type="match status" value="1"/>
</dbReference>
<dbReference type="EMBL" id="ARXV01000003">
    <property type="protein sequence ID" value="KGD65664.1"/>
    <property type="molecule type" value="Genomic_DNA"/>
</dbReference>
<dbReference type="AlphaFoldDB" id="A0A095SMX2"/>
<dbReference type="GO" id="GO:0005829">
    <property type="term" value="C:cytosol"/>
    <property type="evidence" value="ECO:0007669"/>
    <property type="project" value="TreeGrafter"/>
</dbReference>
<feature type="binding site" evidence="12">
    <location>
        <begin position="14"/>
        <end position="19"/>
    </location>
    <ligand>
        <name>ATP</name>
        <dbReference type="ChEBI" id="CHEBI:30616"/>
    </ligand>
</feature>
<dbReference type="eggNOG" id="COG0504">
    <property type="taxonomic scope" value="Bacteria"/>
</dbReference>
<evidence type="ECO:0000256" key="11">
    <source>
        <dbReference type="ARBA" id="ARBA00059148"/>
    </source>
</evidence>
<comment type="catalytic activity">
    <reaction evidence="10 12">
        <text>UTP + L-glutamine + ATP + H2O = CTP + L-glutamate + ADP + phosphate + 2 H(+)</text>
        <dbReference type="Rhea" id="RHEA:26426"/>
        <dbReference type="ChEBI" id="CHEBI:15377"/>
        <dbReference type="ChEBI" id="CHEBI:15378"/>
        <dbReference type="ChEBI" id="CHEBI:29985"/>
        <dbReference type="ChEBI" id="CHEBI:30616"/>
        <dbReference type="ChEBI" id="CHEBI:37563"/>
        <dbReference type="ChEBI" id="CHEBI:43474"/>
        <dbReference type="ChEBI" id="CHEBI:46398"/>
        <dbReference type="ChEBI" id="CHEBI:58359"/>
        <dbReference type="ChEBI" id="CHEBI:456216"/>
        <dbReference type="EC" id="6.3.4.2"/>
    </reaction>
</comment>
<dbReference type="PANTHER" id="PTHR11550:SF0">
    <property type="entry name" value="CTP SYNTHASE-RELATED"/>
    <property type="match status" value="1"/>
</dbReference>
<feature type="binding site" evidence="12">
    <location>
        <position position="222"/>
    </location>
    <ligand>
        <name>CTP</name>
        <dbReference type="ChEBI" id="CHEBI:37563"/>
        <note>allosteric inhibitor</note>
    </ligand>
</feature>
<dbReference type="InterPro" id="IPR027417">
    <property type="entry name" value="P-loop_NTPase"/>
</dbReference>
<dbReference type="Gene3D" id="3.40.50.880">
    <property type="match status" value="1"/>
</dbReference>
<comment type="similarity">
    <text evidence="2 12">Belongs to the CTP synthase family.</text>
</comment>
<evidence type="ECO:0000256" key="10">
    <source>
        <dbReference type="ARBA" id="ARBA00047781"/>
    </source>
</evidence>
<feature type="binding site" evidence="12">
    <location>
        <position position="71"/>
    </location>
    <ligand>
        <name>Mg(2+)</name>
        <dbReference type="ChEBI" id="CHEBI:18420"/>
    </ligand>
</feature>
<accession>A0A095SMX2</accession>
<dbReference type="CDD" id="cd01746">
    <property type="entry name" value="GATase1_CTP_Synthase"/>
    <property type="match status" value="1"/>
</dbReference>
<evidence type="ECO:0000256" key="7">
    <source>
        <dbReference type="ARBA" id="ARBA00022842"/>
    </source>
</evidence>
<dbReference type="GO" id="GO:0044210">
    <property type="term" value="P:'de novo' CTP biosynthetic process"/>
    <property type="evidence" value="ECO:0007669"/>
    <property type="project" value="UniProtKB-UniRule"/>
</dbReference>
<dbReference type="NCBIfam" id="TIGR00337">
    <property type="entry name" value="PyrG"/>
    <property type="match status" value="1"/>
</dbReference>
<keyword evidence="9 12" id="KW-0665">Pyrimidine biosynthesis</keyword>
<feature type="binding site" evidence="12">
    <location>
        <begin position="186"/>
        <end position="191"/>
    </location>
    <ligand>
        <name>CTP</name>
        <dbReference type="ChEBI" id="CHEBI:37563"/>
        <note>allosteric inhibitor</note>
    </ligand>
</feature>
<evidence type="ECO:0000256" key="2">
    <source>
        <dbReference type="ARBA" id="ARBA00007533"/>
    </source>
</evidence>
<evidence type="ECO:0000259" key="14">
    <source>
        <dbReference type="Pfam" id="PF06418"/>
    </source>
</evidence>
<evidence type="ECO:0000259" key="13">
    <source>
        <dbReference type="Pfam" id="PF00117"/>
    </source>
</evidence>
<dbReference type="STRING" id="1177154.Y5S_00888"/>
<dbReference type="Pfam" id="PF06418">
    <property type="entry name" value="CTP_synth_N"/>
    <property type="match status" value="1"/>
</dbReference>
<sequence length="542" mass="59205">MSRFIFVTGGVVSSLGKGITSASLATLLEARGLKVTLIKMDPYINVDPGTMSPYQHGEVFVTEDGAETDLDLGHYERFIRTRLSRRNSFTTGRVYQDVLDKERRGEYLGATVQVIPHITDEIKLKIREGAGDADVAIVEIGGTAGDIESLPFLEAARQMRVELGSSQSLLVHLTLVPYIATAGEIKTKPTQHSVKELRSIGLQPDILVCRADDPIPQSAREKIALFTNVEARAVISSPDCKTIYQVPRGMHEQGLDAIVVEKFGLDLPEPDLSEWDRVVEAQLNPEAEVTVGMVGKYIELADAYKSLNEALIHAGISNRAKVNILYLDAEDIERDGTAVLENLDAILVPGGFGDRGTEGKIAAIRFARENKVPYLGICLGMQLAVIEYARDVAGIQQAHSSELKPGTPDPVVGLITEWTTEDGRKEQRSAESDLGGTMRLGGQECVLEAGSRAAECYGATRIVERHRHRYEVNNNYLPALEEAGLKIVGRSVDGELVEVIEVADHPWFVACQFHPEFTSTPRDGHGLFKGYVAAALLHKAAQ</sequence>
<comment type="activity regulation">
    <text evidence="12">Allosterically activated by GTP, when glutamine is the substrate; GTP has no effect on the reaction when ammonia is the substrate. The allosteric effector GTP functions by stabilizing the protein conformation that binds the tetrahedral intermediate(s) formed during glutamine hydrolysis. Inhibited by the product CTP, via allosteric rather than competitive inhibition.</text>
</comment>
<evidence type="ECO:0000313" key="16">
    <source>
        <dbReference type="Proteomes" id="UP000029444"/>
    </source>
</evidence>
<dbReference type="GO" id="GO:0046872">
    <property type="term" value="F:metal ion binding"/>
    <property type="evidence" value="ECO:0007669"/>
    <property type="project" value="UniProtKB-KW"/>
</dbReference>
<feature type="binding site" evidence="12">
    <location>
        <position position="13"/>
    </location>
    <ligand>
        <name>CTP</name>
        <dbReference type="ChEBI" id="CHEBI:37563"/>
        <note>allosteric inhibitor</note>
    </ligand>
</feature>
<dbReference type="InterPro" id="IPR017456">
    <property type="entry name" value="CTP_synthase_N"/>
</dbReference>
<feature type="region of interest" description="Amidoligase domain" evidence="12">
    <location>
        <begin position="1"/>
        <end position="265"/>
    </location>
</feature>
<feature type="binding site" evidence="12">
    <location>
        <position position="71"/>
    </location>
    <ligand>
        <name>ATP</name>
        <dbReference type="ChEBI" id="CHEBI:30616"/>
    </ligand>
</feature>
<feature type="active site" evidence="12">
    <location>
        <position position="516"/>
    </location>
</feature>
<dbReference type="Gene3D" id="3.40.50.300">
    <property type="entry name" value="P-loop containing nucleotide triphosphate hydrolases"/>
    <property type="match status" value="1"/>
</dbReference>
<evidence type="ECO:0000256" key="4">
    <source>
        <dbReference type="ARBA" id="ARBA00022723"/>
    </source>
</evidence>
<feature type="binding site" evidence="12">
    <location>
        <position position="54"/>
    </location>
    <ligand>
        <name>L-glutamine</name>
        <dbReference type="ChEBI" id="CHEBI:58359"/>
    </ligand>
</feature>
<dbReference type="PROSITE" id="PS51273">
    <property type="entry name" value="GATASE_TYPE_1"/>
    <property type="match status" value="1"/>
</dbReference>
<name>A0A095SMX2_9GAMM</name>
<dbReference type="InterPro" id="IPR029062">
    <property type="entry name" value="Class_I_gatase-like"/>
</dbReference>
<dbReference type="InterPro" id="IPR017926">
    <property type="entry name" value="GATASE"/>
</dbReference>
<feature type="binding site" evidence="12">
    <location>
        <position position="469"/>
    </location>
    <ligand>
        <name>L-glutamine</name>
        <dbReference type="ChEBI" id="CHEBI:58359"/>
    </ligand>
</feature>
<dbReference type="NCBIfam" id="NF003792">
    <property type="entry name" value="PRK05380.1"/>
    <property type="match status" value="1"/>
</dbReference>
<dbReference type="Proteomes" id="UP000029444">
    <property type="component" value="Unassembled WGS sequence"/>
</dbReference>
<comment type="function">
    <text evidence="11 12">Catalyzes the ATP-dependent amination of UTP to CTP with either L-glutamine or ammonia as the source of nitrogen. Regulates intracellular CTP levels through interactions with the four ribonucleotide triphosphates.</text>
</comment>
<dbReference type="HAMAP" id="MF_01227">
    <property type="entry name" value="PyrG"/>
    <property type="match status" value="1"/>
</dbReference>
<feature type="binding site" evidence="12">
    <location>
        <position position="13"/>
    </location>
    <ligand>
        <name>UTP</name>
        <dbReference type="ChEBI" id="CHEBI:46398"/>
    </ligand>
</feature>
<evidence type="ECO:0000256" key="12">
    <source>
        <dbReference type="HAMAP-Rule" id="MF_01227"/>
    </source>
</evidence>
<organism evidence="15 16">
    <name type="scientific">Alcanivorax nanhaiticus</name>
    <dbReference type="NCBI Taxonomy" id="1177154"/>
    <lineage>
        <taxon>Bacteria</taxon>
        <taxon>Pseudomonadati</taxon>
        <taxon>Pseudomonadota</taxon>
        <taxon>Gammaproteobacteria</taxon>
        <taxon>Oceanospirillales</taxon>
        <taxon>Alcanivoracaceae</taxon>
        <taxon>Alcanivorax</taxon>
    </lineage>
</organism>
<feature type="binding site" evidence="12">
    <location>
        <position position="139"/>
    </location>
    <ligand>
        <name>Mg(2+)</name>
        <dbReference type="ChEBI" id="CHEBI:18420"/>
    </ligand>
</feature>
<dbReference type="RefSeq" id="WP_035230868.1">
    <property type="nucleotide sequence ID" value="NZ_ARXV01000003.1"/>
</dbReference>
<reference evidence="15 16" key="1">
    <citation type="submission" date="2012-09" db="EMBL/GenBank/DDBJ databases">
        <title>Genome Sequence of alkane-degrading Bacterium Alcanivorax sp. 19-m-6.</title>
        <authorList>
            <person name="Lai Q."/>
            <person name="Shao Z."/>
        </authorList>
    </citation>
    <scope>NUCLEOTIDE SEQUENCE [LARGE SCALE GENOMIC DNA]</scope>
    <source>
        <strain evidence="15 16">19-m-6</strain>
    </source>
</reference>
<gene>
    <name evidence="12 15" type="primary">pyrG</name>
    <name evidence="15" type="ORF">Y5S_00888</name>
</gene>
<keyword evidence="7 12" id="KW-0460">Magnesium</keyword>
<feature type="active site" description="Nucleophile; for glutamine hydrolysis" evidence="12">
    <location>
        <position position="378"/>
    </location>
</feature>
<dbReference type="FunFam" id="3.40.50.880:FF:000002">
    <property type="entry name" value="CTP synthase"/>
    <property type="match status" value="1"/>
</dbReference>
<keyword evidence="4 12" id="KW-0479">Metal-binding</keyword>
<dbReference type="InterPro" id="IPR033828">
    <property type="entry name" value="GATase1_CTP_Synthase"/>
</dbReference>
<comment type="catalytic activity">
    <reaction evidence="12">
        <text>UTP + NH4(+) + ATP = CTP + ADP + phosphate + 2 H(+)</text>
        <dbReference type="Rhea" id="RHEA:16597"/>
        <dbReference type="ChEBI" id="CHEBI:15378"/>
        <dbReference type="ChEBI" id="CHEBI:28938"/>
        <dbReference type="ChEBI" id="CHEBI:30616"/>
        <dbReference type="ChEBI" id="CHEBI:37563"/>
        <dbReference type="ChEBI" id="CHEBI:43474"/>
        <dbReference type="ChEBI" id="CHEBI:46398"/>
        <dbReference type="ChEBI" id="CHEBI:456216"/>
    </reaction>
</comment>
<evidence type="ECO:0000256" key="3">
    <source>
        <dbReference type="ARBA" id="ARBA00022598"/>
    </source>
</evidence>
<dbReference type="Pfam" id="PF00117">
    <property type="entry name" value="GATase"/>
    <property type="match status" value="1"/>
</dbReference>
<dbReference type="GO" id="GO:0097268">
    <property type="term" value="C:cytoophidium"/>
    <property type="evidence" value="ECO:0007669"/>
    <property type="project" value="UniProtKB-ARBA"/>
</dbReference>
<dbReference type="GO" id="GO:0005524">
    <property type="term" value="F:ATP binding"/>
    <property type="evidence" value="ECO:0007669"/>
    <property type="project" value="UniProtKB-KW"/>
</dbReference>
<evidence type="ECO:0000256" key="5">
    <source>
        <dbReference type="ARBA" id="ARBA00022741"/>
    </source>
</evidence>
<feature type="binding site" evidence="12">
    <location>
        <begin position="186"/>
        <end position="191"/>
    </location>
    <ligand>
        <name>UTP</name>
        <dbReference type="ChEBI" id="CHEBI:46398"/>
    </ligand>
</feature>
<keyword evidence="8 12" id="KW-0315">Glutamine amidotransferase</keyword>
<keyword evidence="5 12" id="KW-0547">Nucleotide-binding</keyword>
<evidence type="ECO:0000256" key="6">
    <source>
        <dbReference type="ARBA" id="ARBA00022840"/>
    </source>
</evidence>
<comment type="miscellaneous">
    <text evidence="12">CTPSs have evolved a hybrid strategy for distinguishing between UTP and CTP. The overlapping regions of the product feedback inhibitory and substrate sites recognize a common feature in both compounds, the triphosphate moiety. To differentiate isosteric substrate and product pyrimidine rings, an additional pocket far from the expected kinase/ligase catalytic site, specifically recognizes the cytosine and ribose portions of the product inhibitor.</text>
</comment>